<dbReference type="Proteomes" id="UP000024404">
    <property type="component" value="Unassembled WGS sequence"/>
</dbReference>
<reference evidence="3" key="1">
    <citation type="submission" date="2013-10" db="EMBL/GenBank/DDBJ databases">
        <title>Genome sequencing of Onchocerca volvulus.</title>
        <authorList>
            <person name="Cotton J."/>
            <person name="Tsai J."/>
            <person name="Stanley E."/>
            <person name="Tracey A."/>
            <person name="Holroyd N."/>
            <person name="Lustigman S."/>
            <person name="Berriman M."/>
        </authorList>
    </citation>
    <scope>NUCLEOTIDE SEQUENCE</scope>
</reference>
<feature type="transmembrane region" description="Helical" evidence="1">
    <location>
        <begin position="52"/>
        <end position="73"/>
    </location>
</feature>
<evidence type="ECO:0000256" key="1">
    <source>
        <dbReference type="SAM" id="Phobius"/>
    </source>
</evidence>
<reference evidence="2" key="2">
    <citation type="submission" date="2022-06" db="UniProtKB">
        <authorList>
            <consortium name="EnsemblMetazoa"/>
        </authorList>
    </citation>
    <scope>IDENTIFICATION</scope>
</reference>
<sequence>MKSHAYSYTYIISESKNIQNLVQLDQFGTFETFASANNTQFMLKFSVERGDMIPFVYCDISTYIVLSWLRAILRWRIFRHI</sequence>
<protein>
    <submittedName>
        <fullName evidence="2">Uncharacterized protein</fullName>
    </submittedName>
</protein>
<keyword evidence="3" id="KW-1185">Reference proteome</keyword>
<name>A0A8R1U1A5_ONCVO</name>
<evidence type="ECO:0000313" key="2">
    <source>
        <dbReference type="EnsemblMetazoa" id="OVOC9846.1"/>
    </source>
</evidence>
<dbReference type="EMBL" id="CMVM020000295">
    <property type="status" value="NOT_ANNOTATED_CDS"/>
    <property type="molecule type" value="Genomic_DNA"/>
</dbReference>
<organism evidence="2 3">
    <name type="scientific">Onchocerca volvulus</name>
    <dbReference type="NCBI Taxonomy" id="6282"/>
    <lineage>
        <taxon>Eukaryota</taxon>
        <taxon>Metazoa</taxon>
        <taxon>Ecdysozoa</taxon>
        <taxon>Nematoda</taxon>
        <taxon>Chromadorea</taxon>
        <taxon>Rhabditida</taxon>
        <taxon>Spirurina</taxon>
        <taxon>Spiruromorpha</taxon>
        <taxon>Filarioidea</taxon>
        <taxon>Onchocercidae</taxon>
        <taxon>Onchocerca</taxon>
    </lineage>
</organism>
<dbReference type="AlphaFoldDB" id="A0A8R1U1A5"/>
<keyword evidence="1" id="KW-0812">Transmembrane</keyword>
<keyword evidence="1" id="KW-0472">Membrane</keyword>
<accession>A0A8R1U1A5</accession>
<keyword evidence="1" id="KW-1133">Transmembrane helix</keyword>
<proteinExistence type="predicted"/>
<dbReference type="EnsemblMetazoa" id="OVOC9846.1">
    <property type="protein sequence ID" value="OVOC9846.1"/>
    <property type="gene ID" value="WBGene00246655"/>
</dbReference>
<evidence type="ECO:0000313" key="3">
    <source>
        <dbReference type="Proteomes" id="UP000024404"/>
    </source>
</evidence>